<feature type="domain" description="ABC transporter" evidence="10">
    <location>
        <begin position="324"/>
        <end position="559"/>
    </location>
</feature>
<dbReference type="InterPro" id="IPR003593">
    <property type="entry name" value="AAA+_ATPase"/>
</dbReference>
<dbReference type="GO" id="GO:0016887">
    <property type="term" value="F:ATP hydrolysis activity"/>
    <property type="evidence" value="ECO:0007669"/>
    <property type="project" value="InterPro"/>
</dbReference>
<dbReference type="SMART" id="SM00382">
    <property type="entry name" value="AAA"/>
    <property type="match status" value="1"/>
</dbReference>
<keyword evidence="5" id="KW-0547">Nucleotide-binding</keyword>
<gene>
    <name evidence="12" type="ordered locus">A2cp1_1195</name>
</gene>
<dbReference type="Gene3D" id="3.40.50.300">
    <property type="entry name" value="P-loop containing nucleotide triphosphate hydrolases"/>
    <property type="match status" value="1"/>
</dbReference>
<reference evidence="12" key="1">
    <citation type="submission" date="2009-01" db="EMBL/GenBank/DDBJ databases">
        <title>Complete sequence of Anaeromyxobacter dehalogenans 2CP-1.</title>
        <authorList>
            <consortium name="US DOE Joint Genome Institute"/>
            <person name="Lucas S."/>
            <person name="Copeland A."/>
            <person name="Lapidus A."/>
            <person name="Glavina del Rio T."/>
            <person name="Dalin E."/>
            <person name="Tice H."/>
            <person name="Bruce D."/>
            <person name="Goodwin L."/>
            <person name="Pitluck S."/>
            <person name="Saunders E."/>
            <person name="Brettin T."/>
            <person name="Detter J.C."/>
            <person name="Han C."/>
            <person name="Larimer F."/>
            <person name="Land M."/>
            <person name="Hauser L."/>
            <person name="Kyrpides N."/>
            <person name="Ovchinnikova G."/>
            <person name="Beliaev A.S."/>
            <person name="Richardson P."/>
        </authorList>
    </citation>
    <scope>NUCLEOTIDE SEQUENCE</scope>
    <source>
        <strain evidence="12">2CP-1</strain>
    </source>
</reference>
<keyword evidence="6" id="KW-0067">ATP-binding</keyword>
<dbReference type="HOGENOM" id="CLU_000604_84_3_7"/>
<dbReference type="GO" id="GO:0015421">
    <property type="term" value="F:ABC-type oligopeptide transporter activity"/>
    <property type="evidence" value="ECO:0007669"/>
    <property type="project" value="TreeGrafter"/>
</dbReference>
<dbReference type="Gene3D" id="1.20.1560.10">
    <property type="entry name" value="ABC transporter type 1, transmembrane domain"/>
    <property type="match status" value="1"/>
</dbReference>
<feature type="transmembrane region" description="Helical" evidence="9">
    <location>
        <begin position="264"/>
        <end position="285"/>
    </location>
</feature>
<feature type="domain" description="ABC transmembrane type-1" evidence="11">
    <location>
        <begin position="8"/>
        <end position="290"/>
    </location>
</feature>
<proteinExistence type="predicted"/>
<organism evidence="12 13">
    <name type="scientific">Anaeromyxobacter dehalogenans (strain ATCC BAA-258 / DSM 21875 / 2CP-1)</name>
    <dbReference type="NCBI Taxonomy" id="455488"/>
    <lineage>
        <taxon>Bacteria</taxon>
        <taxon>Pseudomonadati</taxon>
        <taxon>Myxococcota</taxon>
        <taxon>Myxococcia</taxon>
        <taxon>Myxococcales</taxon>
        <taxon>Cystobacterineae</taxon>
        <taxon>Anaeromyxobacteraceae</taxon>
        <taxon>Anaeromyxobacter</taxon>
    </lineage>
</organism>
<keyword evidence="13" id="KW-1185">Reference proteome</keyword>
<keyword evidence="4 9" id="KW-0812">Transmembrane</keyword>
<dbReference type="InterPro" id="IPR039421">
    <property type="entry name" value="Type_1_exporter"/>
</dbReference>
<dbReference type="Pfam" id="PF00664">
    <property type="entry name" value="ABC_membrane"/>
    <property type="match status" value="1"/>
</dbReference>
<comment type="subcellular location">
    <subcellularLocation>
        <location evidence="1">Cell membrane</location>
        <topology evidence="1">Multi-pass membrane protein</topology>
    </subcellularLocation>
</comment>
<evidence type="ECO:0000313" key="12">
    <source>
        <dbReference type="EMBL" id="ACL64540.1"/>
    </source>
</evidence>
<dbReference type="AlphaFoldDB" id="B8JFV2"/>
<dbReference type="CDD" id="cd07346">
    <property type="entry name" value="ABC_6TM_exporters"/>
    <property type="match status" value="1"/>
</dbReference>
<evidence type="ECO:0000256" key="2">
    <source>
        <dbReference type="ARBA" id="ARBA00022448"/>
    </source>
</evidence>
<dbReference type="PANTHER" id="PTHR43394:SF1">
    <property type="entry name" value="ATP-BINDING CASSETTE SUB-FAMILY B MEMBER 10, MITOCHONDRIAL"/>
    <property type="match status" value="1"/>
</dbReference>
<dbReference type="KEGG" id="acp:A2cp1_1195"/>
<evidence type="ECO:0000256" key="4">
    <source>
        <dbReference type="ARBA" id="ARBA00022692"/>
    </source>
</evidence>
<feature type="transmembrane region" description="Helical" evidence="9">
    <location>
        <begin position="48"/>
        <end position="70"/>
    </location>
</feature>
<keyword evidence="7 9" id="KW-1133">Transmembrane helix</keyword>
<evidence type="ECO:0000256" key="6">
    <source>
        <dbReference type="ARBA" id="ARBA00022840"/>
    </source>
</evidence>
<keyword evidence="3" id="KW-1003">Cell membrane</keyword>
<evidence type="ECO:0000256" key="9">
    <source>
        <dbReference type="SAM" id="Phobius"/>
    </source>
</evidence>
<evidence type="ECO:0000256" key="5">
    <source>
        <dbReference type="ARBA" id="ARBA00022741"/>
    </source>
</evidence>
<dbReference type="PROSITE" id="PS50893">
    <property type="entry name" value="ABC_TRANSPORTER_2"/>
    <property type="match status" value="1"/>
</dbReference>
<dbReference type="EMBL" id="CP001359">
    <property type="protein sequence ID" value="ACL64540.1"/>
    <property type="molecule type" value="Genomic_DNA"/>
</dbReference>
<keyword evidence="2" id="KW-0813">Transport</keyword>
<dbReference type="GO" id="GO:0005524">
    <property type="term" value="F:ATP binding"/>
    <property type="evidence" value="ECO:0007669"/>
    <property type="project" value="UniProtKB-KW"/>
</dbReference>
<dbReference type="GO" id="GO:0090374">
    <property type="term" value="P:oligopeptide export from mitochondrion"/>
    <property type="evidence" value="ECO:0007669"/>
    <property type="project" value="TreeGrafter"/>
</dbReference>
<dbReference type="PROSITE" id="PS00211">
    <property type="entry name" value="ABC_TRANSPORTER_1"/>
    <property type="match status" value="1"/>
</dbReference>
<dbReference type="Pfam" id="PF00005">
    <property type="entry name" value="ABC_tran"/>
    <property type="match status" value="1"/>
</dbReference>
<dbReference type="PROSITE" id="PS50929">
    <property type="entry name" value="ABC_TM1F"/>
    <property type="match status" value="1"/>
</dbReference>
<name>B8JFV2_ANAD2</name>
<dbReference type="InterPro" id="IPR011527">
    <property type="entry name" value="ABC1_TM_dom"/>
</dbReference>
<evidence type="ECO:0000256" key="3">
    <source>
        <dbReference type="ARBA" id="ARBA00022475"/>
    </source>
</evidence>
<dbReference type="InterPro" id="IPR036640">
    <property type="entry name" value="ABC1_TM_sf"/>
</dbReference>
<accession>B8JFV2</accession>
<dbReference type="SUPFAM" id="SSF52540">
    <property type="entry name" value="P-loop containing nucleoside triphosphate hydrolases"/>
    <property type="match status" value="1"/>
</dbReference>
<dbReference type="GO" id="GO:0005886">
    <property type="term" value="C:plasma membrane"/>
    <property type="evidence" value="ECO:0007669"/>
    <property type="project" value="UniProtKB-SubCell"/>
</dbReference>
<evidence type="ECO:0000256" key="1">
    <source>
        <dbReference type="ARBA" id="ARBA00004651"/>
    </source>
</evidence>
<evidence type="ECO:0000256" key="7">
    <source>
        <dbReference type="ARBA" id="ARBA00022989"/>
    </source>
</evidence>
<dbReference type="FunFam" id="3.40.50.300:FF:000221">
    <property type="entry name" value="Multidrug ABC transporter ATP-binding protein"/>
    <property type="match status" value="1"/>
</dbReference>
<feature type="transmembrane region" description="Helical" evidence="9">
    <location>
        <begin position="147"/>
        <end position="166"/>
    </location>
</feature>
<protein>
    <submittedName>
        <fullName evidence="12">ABC transporter related</fullName>
    </submittedName>
</protein>
<dbReference type="Proteomes" id="UP000007089">
    <property type="component" value="Chromosome"/>
</dbReference>
<evidence type="ECO:0000259" key="11">
    <source>
        <dbReference type="PROSITE" id="PS50929"/>
    </source>
</evidence>
<evidence type="ECO:0000259" key="10">
    <source>
        <dbReference type="PROSITE" id="PS50893"/>
    </source>
</evidence>
<dbReference type="InterPro" id="IPR017871">
    <property type="entry name" value="ABC_transporter-like_CS"/>
</dbReference>
<feature type="transmembrane region" description="Helical" evidence="9">
    <location>
        <begin position="115"/>
        <end position="141"/>
    </location>
</feature>
<sequence length="569" mass="61381">MPFRLPIAGILLVALTLAGVNAAEPLALKRIFDALALGEGGRPLAEGVVSLVVLGLLREAFTATSNWLTWRTRIGIQYRLTEATVGRLHRLPLTFHRAEGVGALMTRLDRSIQGLVGALSDIAFNVVPAAAYLLISVAVMLRLEWRLALLVLAFAPLPALIARLAAPMQTRRERGLLERWVHIYSRFNEVLSGIVTVKSFTMEEAEKRRFLDEVNSANEVVIRGVGVDAGVGAAQNLVQIGARVAALALGGALVLRGHMTAGTLVAFLGYVGGLFGPVLGLAGVYKTLRTAQVSVEEVYGILDAQDLLGDAPDAREVVRLRGDVRWDNVRFAYPGGGPPLLDGVDLHVREGERVAIVGPSGSGKSTLVSLVQRFYDPTEGVVRVDGIDVRKLKQVALRRQIGVVFQDSLLFNESVLANIAYGRPGATRAEIEAAARAANAHDFIVRLPEGYDTVVGERGSRLSVGERQRISIARTLLKSPAILILDEPTSALDAESEALVSEALARVSRRRTTLIIAHRLSTVVDADRIVVLREGRIVEQGRHAELVARGGHYASLVEKQTRGMFPLAA</sequence>
<keyword evidence="8 9" id="KW-0472">Membrane</keyword>
<evidence type="ECO:0000256" key="8">
    <source>
        <dbReference type="ARBA" id="ARBA00023136"/>
    </source>
</evidence>
<evidence type="ECO:0000313" key="13">
    <source>
        <dbReference type="Proteomes" id="UP000007089"/>
    </source>
</evidence>
<dbReference type="PANTHER" id="PTHR43394">
    <property type="entry name" value="ATP-DEPENDENT PERMEASE MDL1, MITOCHONDRIAL"/>
    <property type="match status" value="1"/>
</dbReference>
<dbReference type="InterPro" id="IPR003439">
    <property type="entry name" value="ABC_transporter-like_ATP-bd"/>
</dbReference>
<dbReference type="InterPro" id="IPR027417">
    <property type="entry name" value="P-loop_NTPase"/>
</dbReference>
<dbReference type="SUPFAM" id="SSF90123">
    <property type="entry name" value="ABC transporter transmembrane region"/>
    <property type="match status" value="1"/>
</dbReference>